<dbReference type="EMBL" id="KC977570">
    <property type="protein sequence ID" value="AGO82110.2"/>
    <property type="molecule type" value="Genomic_DNA"/>
</dbReference>
<reference evidence="1 2" key="1">
    <citation type="journal article" date="2013" name="Science">
        <title>Pandoraviruses: amoeba viruses with genomes up to 2.5 Mb reaching that of parasitic eukaryotes.</title>
        <authorList>
            <person name="Philippe N."/>
            <person name="Legendre M."/>
            <person name="Doutre G."/>
            <person name="Coute Y."/>
            <person name="Poirot O."/>
            <person name="Lescot M."/>
            <person name="Arslan D."/>
            <person name="Seltzer V."/>
            <person name="Bertaux L."/>
            <person name="Bruley C."/>
            <person name="Garin J."/>
            <person name="Claverie J.M."/>
            <person name="Abergel C."/>
        </authorList>
    </citation>
    <scope>NUCLEOTIDE SEQUENCE [LARGE SCALE GENOMIC DNA]</scope>
    <source>
        <strain evidence="1">Melbourne</strain>
    </source>
</reference>
<gene>
    <name evidence="1" type="ORF">pdul_cds_182</name>
</gene>
<protein>
    <submittedName>
        <fullName evidence="1">F-box incomplete domain containing protein</fullName>
    </submittedName>
</protein>
<evidence type="ECO:0000313" key="1">
    <source>
        <dbReference type="EMBL" id="AGO82110.2"/>
    </source>
</evidence>
<dbReference type="GeneID" id="16512107"/>
<name>S4VRT1_9VIRU</name>
<organism evidence="1 2">
    <name type="scientific">Pandoravirus dulcis</name>
    <dbReference type="NCBI Taxonomy" id="1349409"/>
    <lineage>
        <taxon>Viruses</taxon>
        <taxon>Pandoravirus</taxon>
    </lineage>
</organism>
<evidence type="ECO:0000313" key="2">
    <source>
        <dbReference type="Proteomes" id="UP000201566"/>
    </source>
</evidence>
<dbReference type="RefSeq" id="YP_008318779.2">
    <property type="nucleotide sequence ID" value="NC_021858.1"/>
</dbReference>
<accession>S4VRT1</accession>
<dbReference type="KEGG" id="vg:16512107"/>
<dbReference type="Proteomes" id="UP000201566">
    <property type="component" value="Segment"/>
</dbReference>
<sequence>MGFYMHIRKKKKTRIHMDDAVVDLFLCGAEASEPLEAQTAQAGRDGATDVSCGPLDRLPIEVIAHVLNGLDSWGRPLLDPLWRFAARATCRLWRDVVGAPTTAEARSIARAWRRGRVDRRGRVTCLCAPCTHNYGGGLKRLVATGRLVTATCIVALGARWHLNDHDGKGNCESFEASSWCALPLPDQDVALCMALAAPTREAVDQVVRGRLAPLFACDADGHCPVRAIERADFDYCKRVHEYHGNTGTHVDMDGLEHDDGKTLILDLLVVAARQGHTTLLASLVAHSEHARAVARDASDALTYYACHADRADTIAWILRNVIGMEKSAPSSDLPPSAPCAPPVALHPEDHGMGGVWEVWRAIARYDAVDVMTMVLDAFGPHVATCPDVCDAIWAPGTAHWQRCAARHGSLRVLELCRARGIVPDFDMVLGAAAARGQGRVVRWALTCVPVAEPAVCVNVYLTALGMAASDDARGRDRDGADLAIDLLCDAIRRAHVSHSDAVRTAVAWWRTAGWRSWGRTGRNCASAVRVAQRWHDLLLDGLASGDALGLFRSAVDDLDYKVLDAAVSLFAGHRAAEGIDLWAMVVDTLHASGTAMRPHRRHYKFNPYGSPPSPRFNRPLHSRDFQPLSRTVPADAVIRQMHQEHAAKMAMFLASVCAHRTRVALATRAQWRSLCVVGPIGIDRLPSVDMGRPMAMALPAWLDERGLLARPS</sequence>
<proteinExistence type="predicted"/>